<dbReference type="EMBL" id="AQHZ01000010">
    <property type="protein sequence ID" value="ENO18598.1"/>
    <property type="molecule type" value="Genomic_DNA"/>
</dbReference>
<gene>
    <name evidence="1" type="ORF">HMPREF9004_0647</name>
</gene>
<dbReference type="AlphaFoldDB" id="N6XBN0"/>
<sequence length="41" mass="4621">MLSDLTKETLESMLANVLMHLMARGAFRHEARYASQSPQVS</sequence>
<evidence type="ECO:0000313" key="2">
    <source>
        <dbReference type="Proteomes" id="UP000013015"/>
    </source>
</evidence>
<evidence type="ECO:0000313" key="1">
    <source>
        <dbReference type="EMBL" id="ENO18598.1"/>
    </source>
</evidence>
<keyword evidence="2" id="KW-1185">Reference proteome</keyword>
<organism evidence="1 2">
    <name type="scientific">Schaalia cardiffensis F0333</name>
    <dbReference type="NCBI Taxonomy" id="888050"/>
    <lineage>
        <taxon>Bacteria</taxon>
        <taxon>Bacillati</taxon>
        <taxon>Actinomycetota</taxon>
        <taxon>Actinomycetes</taxon>
        <taxon>Actinomycetales</taxon>
        <taxon>Actinomycetaceae</taxon>
        <taxon>Schaalia</taxon>
    </lineage>
</organism>
<dbReference type="PATRIC" id="fig|888050.3.peg.617"/>
<reference evidence="1 2" key="1">
    <citation type="submission" date="2013-03" db="EMBL/GenBank/DDBJ databases">
        <title>Reference genome for the Human Microbiome Project.</title>
        <authorList>
            <person name="Aqrawi P."/>
            <person name="Ayvaz T."/>
            <person name="Bess C."/>
            <person name="Blankenburg K."/>
            <person name="Coyle M."/>
            <person name="Deng J."/>
            <person name="Forbes L."/>
            <person name="Fowler G."/>
            <person name="Francisco L."/>
            <person name="Fu Q."/>
            <person name="Gibbs R."/>
            <person name="Gross S."/>
            <person name="Gubbala S."/>
            <person name="Hale W."/>
            <person name="Hemphill L."/>
            <person name="Highlander S."/>
            <person name="Hirani K."/>
            <person name="Jackson L."/>
            <person name="Jakkamsetti A."/>
            <person name="Javaid M."/>
            <person name="Jayaseelan J.C."/>
            <person name="Jiang H."/>
            <person name="Joshi V."/>
            <person name="Korchina V."/>
            <person name="Kovar C."/>
            <person name="Lara F."/>
            <person name="Lee S."/>
            <person name="Liu Y."/>
            <person name="Mata R."/>
            <person name="Mathew T."/>
            <person name="Munidasa M."/>
            <person name="Muzny D."/>
            <person name="Nazareth L."/>
            <person name="Ngo R."/>
            <person name="Nguyen L."/>
            <person name="Nguyen N."/>
            <person name="Okwuonu G."/>
            <person name="Ongeri F."/>
            <person name="Palculict T."/>
            <person name="Patil S."/>
            <person name="Petrosino J."/>
            <person name="Pham C."/>
            <person name="Pham P."/>
            <person name="Pu L.-L."/>
            <person name="Qin X."/>
            <person name="Qu J."/>
            <person name="Reid J."/>
            <person name="Ross M."/>
            <person name="Ruth R."/>
            <person name="Saada N."/>
            <person name="San Lucas F."/>
            <person name="Santibanez J."/>
            <person name="Shang Y."/>
            <person name="Simmons D."/>
            <person name="Song X.-Z."/>
            <person name="Tang L.-Y."/>
            <person name="Thornton R."/>
            <person name="Warren J."/>
            <person name="Weissenberger G."/>
            <person name="Wilczek-Boney K."/>
            <person name="Worley K."/>
            <person name="Youmans B."/>
            <person name="Zhang J."/>
            <person name="Zhang L."/>
            <person name="Zhao Z."/>
            <person name="Zhou C."/>
            <person name="Zhu D."/>
            <person name="Zhu Y."/>
        </authorList>
    </citation>
    <scope>NUCLEOTIDE SEQUENCE [LARGE SCALE GENOMIC DNA]</scope>
    <source>
        <strain evidence="1 2">F0333</strain>
    </source>
</reference>
<comment type="caution">
    <text evidence="1">The sequence shown here is derived from an EMBL/GenBank/DDBJ whole genome shotgun (WGS) entry which is preliminary data.</text>
</comment>
<protein>
    <submittedName>
        <fullName evidence="1">Uncharacterized protein</fullName>
    </submittedName>
</protein>
<proteinExistence type="predicted"/>
<dbReference type="Proteomes" id="UP000013015">
    <property type="component" value="Unassembled WGS sequence"/>
</dbReference>
<accession>N6XBN0</accession>
<name>N6XBN0_9ACTO</name>
<dbReference type="HOGENOM" id="CLU_3264320_0_0_11"/>